<dbReference type="PATRIC" id="fig|1544798.3.peg.1088"/>
<protein>
    <submittedName>
        <fullName evidence="3">Anthranilate synthase subunit II</fullName>
    </submittedName>
</protein>
<dbReference type="InterPro" id="IPR029062">
    <property type="entry name" value="Class_I_gatase-like"/>
</dbReference>
<dbReference type="AlphaFoldDB" id="A0A0D8JD25"/>
<dbReference type="OrthoDB" id="9786812at2"/>
<dbReference type="PANTHER" id="PTHR43418">
    <property type="entry name" value="MULTIFUNCTIONAL TRYPTOPHAN BIOSYNTHESIS PROTEIN-RELATED"/>
    <property type="match status" value="1"/>
</dbReference>
<evidence type="ECO:0000313" key="3">
    <source>
        <dbReference type="EMBL" id="KJF44870.1"/>
    </source>
</evidence>
<dbReference type="Gene3D" id="3.40.50.880">
    <property type="match status" value="1"/>
</dbReference>
<evidence type="ECO:0000313" key="4">
    <source>
        <dbReference type="Proteomes" id="UP000032544"/>
    </source>
</evidence>
<dbReference type="Pfam" id="PF00117">
    <property type="entry name" value="GATase"/>
    <property type="match status" value="1"/>
</dbReference>
<reference evidence="3 4" key="1">
    <citation type="submission" date="2014-09" db="EMBL/GenBank/DDBJ databases">
        <title>Draft Genome Sequence of Draconibacterium sp. JN14CK-3.</title>
        <authorList>
            <person name="Dong C."/>
            <person name="Lai Q."/>
            <person name="Shao Z."/>
        </authorList>
    </citation>
    <scope>NUCLEOTIDE SEQUENCE [LARGE SCALE GENOMIC DNA]</scope>
    <source>
        <strain evidence="3 4">JN14CK-3</strain>
    </source>
</reference>
<keyword evidence="4" id="KW-1185">Reference proteome</keyword>
<dbReference type="RefSeq" id="WP_045026396.1">
    <property type="nucleotide sequence ID" value="NZ_JRHC01000001.1"/>
</dbReference>
<dbReference type="Proteomes" id="UP000032544">
    <property type="component" value="Unassembled WGS sequence"/>
</dbReference>
<dbReference type="PRINTS" id="PR00099">
    <property type="entry name" value="CPSGATASE"/>
</dbReference>
<dbReference type="NCBIfam" id="TIGR00566">
    <property type="entry name" value="trpG_papA"/>
    <property type="match status" value="1"/>
</dbReference>
<dbReference type="STRING" id="1544798.LH29_05385"/>
<evidence type="ECO:0000259" key="2">
    <source>
        <dbReference type="Pfam" id="PF00117"/>
    </source>
</evidence>
<dbReference type="GO" id="GO:0000162">
    <property type="term" value="P:L-tryptophan biosynthetic process"/>
    <property type="evidence" value="ECO:0007669"/>
    <property type="project" value="TreeGrafter"/>
</dbReference>
<name>A0A0D8JD25_9BACT</name>
<dbReference type="CDD" id="cd01743">
    <property type="entry name" value="GATase1_Anthranilate_Synthase"/>
    <property type="match status" value="1"/>
</dbReference>
<evidence type="ECO:0000256" key="1">
    <source>
        <dbReference type="ARBA" id="ARBA00022962"/>
    </source>
</evidence>
<dbReference type="FunFam" id="3.40.50.880:FF:000003">
    <property type="entry name" value="Anthranilate synthase component II"/>
    <property type="match status" value="1"/>
</dbReference>
<keyword evidence="1" id="KW-0315">Glutamine amidotransferase</keyword>
<dbReference type="GO" id="GO:0004049">
    <property type="term" value="F:anthranilate synthase activity"/>
    <property type="evidence" value="ECO:0007669"/>
    <property type="project" value="TreeGrafter"/>
</dbReference>
<gene>
    <name evidence="3" type="ORF">LH29_05385</name>
</gene>
<dbReference type="EMBL" id="JRHC01000001">
    <property type="protein sequence ID" value="KJF44870.1"/>
    <property type="molecule type" value="Genomic_DNA"/>
</dbReference>
<sequence>MKILVIDNYDSFTYNLVHAIKKISGQPVDVFRNDQIALEEIDKYDKIVLSPGPGIPEEAGLLLDIIKAYAPKKSMLGVCLGHQAIGEAFGGKLHNMNRVLHGIATPVKQTGIKSPLFEGLPESFDVGRYHSWIVQDEQLPECFEVTSYDEDGLVMSMQHKEYDVQSVQFHPESVLTPMGEKMIENWLNSDNSTK</sequence>
<dbReference type="InterPro" id="IPR050472">
    <property type="entry name" value="Anth_synth/Amidotransfase"/>
</dbReference>
<dbReference type="PANTHER" id="PTHR43418:SF4">
    <property type="entry name" value="MULTIFUNCTIONAL TRYPTOPHAN BIOSYNTHESIS PROTEIN"/>
    <property type="match status" value="1"/>
</dbReference>
<dbReference type="InterPro" id="IPR006221">
    <property type="entry name" value="TrpG/PapA_dom"/>
</dbReference>
<accession>A0A0D8JD25</accession>
<dbReference type="GO" id="GO:0005829">
    <property type="term" value="C:cytosol"/>
    <property type="evidence" value="ECO:0007669"/>
    <property type="project" value="TreeGrafter"/>
</dbReference>
<proteinExistence type="predicted"/>
<dbReference type="InterPro" id="IPR017926">
    <property type="entry name" value="GATASE"/>
</dbReference>
<dbReference type="PROSITE" id="PS51273">
    <property type="entry name" value="GATASE_TYPE_1"/>
    <property type="match status" value="1"/>
</dbReference>
<organism evidence="3 4">
    <name type="scientific">Draconibacterium sediminis</name>
    <dbReference type="NCBI Taxonomy" id="1544798"/>
    <lineage>
        <taxon>Bacteria</taxon>
        <taxon>Pseudomonadati</taxon>
        <taxon>Bacteroidota</taxon>
        <taxon>Bacteroidia</taxon>
        <taxon>Marinilabiliales</taxon>
        <taxon>Prolixibacteraceae</taxon>
        <taxon>Draconibacterium</taxon>
    </lineage>
</organism>
<feature type="domain" description="Glutamine amidotransferase" evidence="2">
    <location>
        <begin position="4"/>
        <end position="187"/>
    </location>
</feature>
<dbReference type="PRINTS" id="PR00097">
    <property type="entry name" value="ANTSNTHASEII"/>
</dbReference>
<dbReference type="SUPFAM" id="SSF52317">
    <property type="entry name" value="Class I glutamine amidotransferase-like"/>
    <property type="match status" value="1"/>
</dbReference>
<dbReference type="PRINTS" id="PR00096">
    <property type="entry name" value="GATASE"/>
</dbReference>
<comment type="caution">
    <text evidence="3">The sequence shown here is derived from an EMBL/GenBank/DDBJ whole genome shotgun (WGS) entry which is preliminary data.</text>
</comment>